<sequence>MPILTYLEEVADVSPSAATFTNQNQSCSSTYILRSPTFADLRTSIIDLLGSTNTAVNDYGRIRRILPARHPLYQWMFADSCSPQGVGARFTVEAPSPGPGSPIIPQFPRYTDYRYRVSFSPRPYNSWQDHDVIVGSATGYDKSGASYPYVYAAEWMRFTTFEQTPANQFVTAQQGQMVFRAGNTGSGLLPPNGVNYQDAPRLWLPDSVVKCRWYQVPYRYLTSGNSYLTKFIGHINQKDFGYLNEEYRLEPYKAGALLYLGASPMAVYTPPIPDPGLLAFNAGDGFARSKLCDLELNFLYTARTLGTPPGYAPDFSSVNKNWIVAGHNLQPWLTTRKFYHVSTYDPASPNDYSTWYPTYNSFPFELLFTDPDSPNSPRLDP</sequence>
<dbReference type="EMBL" id="LR593886">
    <property type="protein sequence ID" value="VTR93202.1"/>
    <property type="molecule type" value="Genomic_DNA"/>
</dbReference>
<keyword evidence="2" id="KW-1185">Reference proteome</keyword>
<dbReference type="Proteomes" id="UP000464178">
    <property type="component" value="Chromosome"/>
</dbReference>
<evidence type="ECO:0000313" key="2">
    <source>
        <dbReference type="Proteomes" id="UP000464178"/>
    </source>
</evidence>
<evidence type="ECO:0000313" key="1">
    <source>
        <dbReference type="EMBL" id="VTR93202.1"/>
    </source>
</evidence>
<dbReference type="KEGG" id="gms:SOIL9_45120"/>
<dbReference type="AlphaFoldDB" id="A0A6P2D1B3"/>
<reference evidence="1 2" key="1">
    <citation type="submission" date="2019-05" db="EMBL/GenBank/DDBJ databases">
        <authorList>
            <consortium name="Science for Life Laboratories"/>
        </authorList>
    </citation>
    <scope>NUCLEOTIDE SEQUENCE [LARGE SCALE GENOMIC DNA]</scope>
    <source>
        <strain evidence="1">Soil9</strain>
    </source>
</reference>
<organism evidence="1 2">
    <name type="scientific">Gemmata massiliana</name>
    <dbReference type="NCBI Taxonomy" id="1210884"/>
    <lineage>
        <taxon>Bacteria</taxon>
        <taxon>Pseudomonadati</taxon>
        <taxon>Planctomycetota</taxon>
        <taxon>Planctomycetia</taxon>
        <taxon>Gemmatales</taxon>
        <taxon>Gemmataceae</taxon>
        <taxon>Gemmata</taxon>
    </lineage>
</organism>
<name>A0A6P2D1B3_9BACT</name>
<proteinExistence type="predicted"/>
<accession>A0A6P2D1B3</accession>
<protein>
    <submittedName>
        <fullName evidence="1">Uncharacterized protein</fullName>
    </submittedName>
</protein>
<gene>
    <name evidence="1" type="ORF">SOIL9_45120</name>
</gene>
<dbReference type="RefSeq" id="WP_162667970.1">
    <property type="nucleotide sequence ID" value="NZ_LR593886.1"/>
</dbReference>